<dbReference type="RefSeq" id="WP_117532875.1">
    <property type="nucleotide sequence ID" value="NZ_QUSM01000009.1"/>
</dbReference>
<sequence>MNSTAQNPFDGFLNTVIEDALNAAIKKYKEFQELYGTQKQMRLSTFRKHFDVTKSTADKLVHRRDFPSYKIDGNWYVDIPEFYEWRKTHNLKNV</sequence>
<accession>A0A3E3DVD7</accession>
<dbReference type="EMBL" id="QUSM01000009">
    <property type="protein sequence ID" value="RGD72939.1"/>
    <property type="molecule type" value="Genomic_DNA"/>
</dbReference>
<protein>
    <recommendedName>
        <fullName evidence="3">DNA-binding protein</fullName>
    </recommendedName>
</protein>
<dbReference type="AlphaFoldDB" id="A0A3E3DVD7"/>
<gene>
    <name evidence="1" type="ORF">DW687_11915</name>
</gene>
<evidence type="ECO:0000313" key="1">
    <source>
        <dbReference type="EMBL" id="RGD72939.1"/>
    </source>
</evidence>
<comment type="caution">
    <text evidence="1">The sequence shown here is derived from an EMBL/GenBank/DDBJ whole genome shotgun (WGS) entry which is preliminary data.</text>
</comment>
<name>A0A3E3DVD7_9FIRM</name>
<organism evidence="1 2">
    <name type="scientific">Anaerofustis stercorihominis</name>
    <dbReference type="NCBI Taxonomy" id="214853"/>
    <lineage>
        <taxon>Bacteria</taxon>
        <taxon>Bacillati</taxon>
        <taxon>Bacillota</taxon>
        <taxon>Clostridia</taxon>
        <taxon>Eubacteriales</taxon>
        <taxon>Eubacteriaceae</taxon>
        <taxon>Anaerofustis</taxon>
    </lineage>
</organism>
<proteinExistence type="predicted"/>
<evidence type="ECO:0008006" key="3">
    <source>
        <dbReference type="Google" id="ProtNLM"/>
    </source>
</evidence>
<reference evidence="1 2" key="1">
    <citation type="submission" date="2018-08" db="EMBL/GenBank/DDBJ databases">
        <title>A genome reference for cultivated species of the human gut microbiota.</title>
        <authorList>
            <person name="Zou Y."/>
            <person name="Xue W."/>
            <person name="Luo G."/>
        </authorList>
    </citation>
    <scope>NUCLEOTIDE SEQUENCE [LARGE SCALE GENOMIC DNA]</scope>
    <source>
        <strain evidence="1 2">AM25-6</strain>
    </source>
</reference>
<evidence type="ECO:0000313" key="2">
    <source>
        <dbReference type="Proteomes" id="UP000261212"/>
    </source>
</evidence>
<dbReference type="Proteomes" id="UP000261212">
    <property type="component" value="Unassembled WGS sequence"/>
</dbReference>